<dbReference type="GeneID" id="108632044"/>
<reference evidence="2" key="1">
    <citation type="submission" date="2025-08" db="UniProtKB">
        <authorList>
            <consortium name="RefSeq"/>
        </authorList>
    </citation>
    <scope>IDENTIFICATION</scope>
    <source>
        <tissue evidence="2">Whole body</tissue>
    </source>
</reference>
<evidence type="ECO:0000313" key="2">
    <source>
        <dbReference type="RefSeq" id="XP_017891829.1"/>
    </source>
</evidence>
<dbReference type="InterPro" id="IPR010629">
    <property type="entry name" value="Ins_allergen"/>
</dbReference>
<protein>
    <submittedName>
        <fullName evidence="2">Uncharacterized protein LOC108632044</fullName>
    </submittedName>
</protein>
<evidence type="ECO:0000313" key="1">
    <source>
        <dbReference type="Proteomes" id="UP000694925"/>
    </source>
</evidence>
<sequence length="236" mass="27827">MNPQVMLASVLAVVFIGFVAYRMKVRSLDNDLSTMPPLVDNSSLEEDLKDILAFVPMHEAKRIIEDYMKYDAQIGDTVTFIDDQKRFIAKEFEKMKEFEKLVRFLRENGLDVDGWQEKIRLFWKTSPRYKRFDPNIANGGLTVMINKILETVPMDELHELLRQKVKYSGSFRRFIHLLRSRDFRDFCDAVEENDVLHHHYFWAKEAGLEITFAIELFNELYTHLTESLTSVHPSRL</sequence>
<gene>
    <name evidence="2" type="primary">LOC108632044</name>
</gene>
<dbReference type="PANTHER" id="PTHR21163:SF1">
    <property type="entry name" value="PROTEIN G12"/>
    <property type="match status" value="1"/>
</dbReference>
<name>A0AAJ7NEW9_9HYME</name>
<dbReference type="Proteomes" id="UP000694925">
    <property type="component" value="Unplaced"/>
</dbReference>
<organism evidence="1 2">
    <name type="scientific">Ceratina calcarata</name>
    <dbReference type="NCBI Taxonomy" id="156304"/>
    <lineage>
        <taxon>Eukaryota</taxon>
        <taxon>Metazoa</taxon>
        <taxon>Ecdysozoa</taxon>
        <taxon>Arthropoda</taxon>
        <taxon>Hexapoda</taxon>
        <taxon>Insecta</taxon>
        <taxon>Pterygota</taxon>
        <taxon>Neoptera</taxon>
        <taxon>Endopterygota</taxon>
        <taxon>Hymenoptera</taxon>
        <taxon>Apocrita</taxon>
        <taxon>Aculeata</taxon>
        <taxon>Apoidea</taxon>
        <taxon>Anthophila</taxon>
        <taxon>Apidae</taxon>
        <taxon>Ceratina</taxon>
        <taxon>Zadontomerus</taxon>
    </lineage>
</organism>
<accession>A0AAJ7NEW9</accession>
<dbReference type="KEGG" id="ccal:108632044"/>
<proteinExistence type="predicted"/>
<dbReference type="Pfam" id="PF06757">
    <property type="entry name" value="Ins_allergen_rp"/>
    <property type="match status" value="1"/>
</dbReference>
<dbReference type="RefSeq" id="XP_017891829.1">
    <property type="nucleotide sequence ID" value="XM_018036340.2"/>
</dbReference>
<dbReference type="PANTHER" id="PTHR21163">
    <property type="entry name" value="PROTEIN G12"/>
    <property type="match status" value="1"/>
</dbReference>
<keyword evidence="1" id="KW-1185">Reference proteome</keyword>
<dbReference type="AlphaFoldDB" id="A0AAJ7NEW9"/>